<keyword evidence="1" id="KW-0472">Membrane</keyword>
<feature type="transmembrane region" description="Helical" evidence="1">
    <location>
        <begin position="90"/>
        <end position="108"/>
    </location>
</feature>
<name>A0A3E2B6G7_9FIRM</name>
<gene>
    <name evidence="2" type="ORF">DV520_00315</name>
</gene>
<keyword evidence="1" id="KW-0812">Transmembrane</keyword>
<evidence type="ECO:0000313" key="2">
    <source>
        <dbReference type="EMBL" id="RFT07623.1"/>
    </source>
</evidence>
<feature type="transmembrane region" description="Helical" evidence="1">
    <location>
        <begin position="60"/>
        <end position="78"/>
    </location>
</feature>
<feature type="transmembrane region" description="Helical" evidence="1">
    <location>
        <begin position="212"/>
        <end position="234"/>
    </location>
</feature>
<reference evidence="2 3" key="1">
    <citation type="submission" date="2018-07" db="EMBL/GenBank/DDBJ databases">
        <title>GABA Modulating Bacteria of the Human Gut Microbiota.</title>
        <authorList>
            <person name="Strandwitz P."/>
            <person name="Kim K.H."/>
            <person name="Terekhova D."/>
            <person name="Liu J.K."/>
            <person name="Sharma A."/>
            <person name="Levering J."/>
            <person name="Mcdonald D."/>
            <person name="Dietrich D."/>
            <person name="Ramadhar T.R."/>
            <person name="Lekbua A."/>
            <person name="Mroue N."/>
            <person name="Liston C."/>
            <person name="Stewart E.J."/>
            <person name="Dubin M.J."/>
            <person name="Zengler K."/>
            <person name="Knight R."/>
            <person name="Gilbert J.A."/>
            <person name="Clardy J."/>
            <person name="Lewis K."/>
        </authorList>
    </citation>
    <scope>NUCLEOTIDE SEQUENCE [LARGE SCALE GENOMIC DNA]</scope>
    <source>
        <strain evidence="2 3">KLE1738</strain>
    </source>
</reference>
<evidence type="ECO:0000313" key="3">
    <source>
        <dbReference type="Proteomes" id="UP000260649"/>
    </source>
</evidence>
<accession>A0A3E2B6G7</accession>
<sequence>MNLMLPTARRKDGEKQPCIKIWKFDLRIPFVHYEWEIPEMIQACVVFMTGSAATAYLQDLFGFTFEMALSIVFVHELLYMVNNTLGDPLIGGWITPAVPLITAFLLNFEGPDRMYALVGLELILGLMYVILGVTGIATKIIDICPQSLKAGILIGSGFAACCGQYGFKALEDGGAGFFKYPISWSIGCALGLFLLFSNGFGKVKFGSKSKLIKLITKAGFVPAIIVAGVIAMIIGECDLPDFSTVTSFWFNPFPGLQWVWNNFSILGIGIPPAHILLQDLPMAIMCYVIAFGDIVGGTAFLEDTKRYREDEYIDVNPDRTNMCCGFRNLIEAFFSPTCTMSGPLWSAMTVSVAERYKTGKENMYSIFGGACTFNTTKWICQLIVPLMALIQPILPLAMAQTLIIQAFGSFYVGINMCRTNVERGVAGITAGAIATCANPSYGLFVGIALCIVMEIIGMSKKERRANVEEGIEIYLKNTRAELDEQDAKAAAKLSKKA</sequence>
<dbReference type="OrthoDB" id="354989at2"/>
<feature type="transmembrane region" description="Helical" evidence="1">
    <location>
        <begin position="114"/>
        <end position="138"/>
    </location>
</feature>
<keyword evidence="1" id="KW-1133">Transmembrane helix</keyword>
<comment type="caution">
    <text evidence="2">The sequence shown here is derived from an EMBL/GenBank/DDBJ whole genome shotgun (WGS) entry which is preliminary data.</text>
</comment>
<dbReference type="GeneID" id="97994176"/>
<feature type="transmembrane region" description="Helical" evidence="1">
    <location>
        <begin position="393"/>
        <end position="414"/>
    </location>
</feature>
<dbReference type="EMBL" id="QQRQ01000001">
    <property type="protein sequence ID" value="RFT07623.1"/>
    <property type="molecule type" value="Genomic_DNA"/>
</dbReference>
<organism evidence="2 3">
    <name type="scientific">Evtepia gabavorous</name>
    <dbReference type="NCBI Taxonomy" id="2211183"/>
    <lineage>
        <taxon>Bacteria</taxon>
        <taxon>Bacillati</taxon>
        <taxon>Bacillota</taxon>
        <taxon>Clostridia</taxon>
        <taxon>Eubacteriales</taxon>
        <taxon>Evtepia</taxon>
    </lineage>
</organism>
<evidence type="ECO:0000256" key="1">
    <source>
        <dbReference type="SAM" id="Phobius"/>
    </source>
</evidence>
<dbReference type="RefSeq" id="WP_021920049.1">
    <property type="nucleotide sequence ID" value="NZ_CAKXKJ010000003.1"/>
</dbReference>
<dbReference type="AlphaFoldDB" id="A0A3E2B6G7"/>
<protein>
    <recommendedName>
        <fullName evidence="4">Permease</fullName>
    </recommendedName>
</protein>
<feature type="transmembrane region" description="Helical" evidence="1">
    <location>
        <begin position="426"/>
        <end position="456"/>
    </location>
</feature>
<dbReference type="Proteomes" id="UP000260649">
    <property type="component" value="Unassembled WGS sequence"/>
</dbReference>
<keyword evidence="3" id="KW-1185">Reference proteome</keyword>
<proteinExistence type="predicted"/>
<evidence type="ECO:0008006" key="4">
    <source>
        <dbReference type="Google" id="ProtNLM"/>
    </source>
</evidence>
<feature type="transmembrane region" description="Helical" evidence="1">
    <location>
        <begin position="182"/>
        <end position="200"/>
    </location>
</feature>